<dbReference type="EMBL" id="JACHJB010000002">
    <property type="protein sequence ID" value="MBB6347076.1"/>
    <property type="molecule type" value="Genomic_DNA"/>
</dbReference>
<comment type="caution">
    <text evidence="2">The sequence shown here is derived from an EMBL/GenBank/DDBJ whole genome shotgun (WGS) entry which is preliminary data.</text>
</comment>
<dbReference type="Proteomes" id="UP000583800">
    <property type="component" value="Unassembled WGS sequence"/>
</dbReference>
<organism evidence="2 3">
    <name type="scientific">Nonomuraea muscovyensis</name>
    <dbReference type="NCBI Taxonomy" id="1124761"/>
    <lineage>
        <taxon>Bacteria</taxon>
        <taxon>Bacillati</taxon>
        <taxon>Actinomycetota</taxon>
        <taxon>Actinomycetes</taxon>
        <taxon>Streptosporangiales</taxon>
        <taxon>Streptosporangiaceae</taxon>
        <taxon>Nonomuraea</taxon>
    </lineage>
</organism>
<keyword evidence="3" id="KW-1185">Reference proteome</keyword>
<gene>
    <name evidence="2" type="ORF">FHU36_003621</name>
</gene>
<dbReference type="AlphaFoldDB" id="A0A7X0EZV1"/>
<accession>A0A7X0EZV1</accession>
<evidence type="ECO:0000313" key="3">
    <source>
        <dbReference type="Proteomes" id="UP000583800"/>
    </source>
</evidence>
<sequence>MIEYHRAQIRRPFGTRPASEDDEERWAGRPAAEVCPVQIDSGRLADALPQREDRAAQ</sequence>
<dbReference type="RefSeq" id="WP_185085088.1">
    <property type="nucleotide sequence ID" value="NZ_JACHJB010000002.1"/>
</dbReference>
<evidence type="ECO:0000313" key="2">
    <source>
        <dbReference type="EMBL" id="MBB6347076.1"/>
    </source>
</evidence>
<name>A0A7X0EZV1_9ACTN</name>
<evidence type="ECO:0000256" key="1">
    <source>
        <dbReference type="SAM" id="MobiDB-lite"/>
    </source>
</evidence>
<reference evidence="2 3" key="1">
    <citation type="submission" date="2020-08" db="EMBL/GenBank/DDBJ databases">
        <title>Sequencing the genomes of 1000 actinobacteria strains.</title>
        <authorList>
            <person name="Klenk H.-P."/>
        </authorList>
    </citation>
    <scope>NUCLEOTIDE SEQUENCE [LARGE SCALE GENOMIC DNA]</scope>
    <source>
        <strain evidence="2 3">DSM 45913</strain>
    </source>
</reference>
<proteinExistence type="predicted"/>
<feature type="region of interest" description="Disordered" evidence="1">
    <location>
        <begin position="1"/>
        <end position="30"/>
    </location>
</feature>
<protein>
    <submittedName>
        <fullName evidence="2">Uncharacterized protein</fullName>
    </submittedName>
</protein>